<dbReference type="InterPro" id="IPR010920">
    <property type="entry name" value="LSM_dom_sf"/>
</dbReference>
<dbReference type="CDD" id="cd01727">
    <property type="entry name" value="LSm8"/>
    <property type="match status" value="1"/>
</dbReference>
<dbReference type="FunFam" id="2.30.30.100:FF:000027">
    <property type="entry name" value="U6 snRNA-associated Sm-like protein LSm8"/>
    <property type="match status" value="1"/>
</dbReference>
<evidence type="ECO:0000259" key="10">
    <source>
        <dbReference type="PROSITE" id="PS52002"/>
    </source>
</evidence>
<dbReference type="Pfam" id="PF01423">
    <property type="entry name" value="LSM"/>
    <property type="match status" value="1"/>
</dbReference>
<dbReference type="PANTHER" id="PTHR15588">
    <property type="entry name" value="LSM1"/>
    <property type="match status" value="1"/>
</dbReference>
<dbReference type="Proteomes" id="UP000030673">
    <property type="component" value="Unassembled WGS sequence"/>
</dbReference>
<keyword evidence="4" id="KW-0747">Spliceosome</keyword>
<comment type="similarity">
    <text evidence="2">Belongs to the snRNP Sm proteins family.</text>
</comment>
<dbReference type="InterPro" id="IPR001163">
    <property type="entry name" value="Sm_dom_euk/arc"/>
</dbReference>
<dbReference type="SUPFAM" id="SSF50182">
    <property type="entry name" value="Sm-like ribonucleoproteins"/>
    <property type="match status" value="1"/>
</dbReference>
<evidence type="ECO:0000313" key="11">
    <source>
        <dbReference type="EMBL" id="EWC88847.1"/>
    </source>
</evidence>
<keyword evidence="3" id="KW-0507">mRNA processing</keyword>
<dbReference type="InterPro" id="IPR034103">
    <property type="entry name" value="Lsm8"/>
</dbReference>
<dbReference type="InterPro" id="IPR047575">
    <property type="entry name" value="Sm"/>
</dbReference>
<organism evidence="11 12">
    <name type="scientific">Plasmodium falciparum (isolate NF54)</name>
    <dbReference type="NCBI Taxonomy" id="5843"/>
    <lineage>
        <taxon>Eukaryota</taxon>
        <taxon>Sar</taxon>
        <taxon>Alveolata</taxon>
        <taxon>Apicomplexa</taxon>
        <taxon>Aconoidasida</taxon>
        <taxon>Haemosporida</taxon>
        <taxon>Plasmodiidae</taxon>
        <taxon>Plasmodium</taxon>
        <taxon>Plasmodium (Laverania)</taxon>
    </lineage>
</organism>
<keyword evidence="6" id="KW-0508">mRNA splicing</keyword>
<protein>
    <recommendedName>
        <fullName evidence="10">Sm domain-containing protein</fullName>
    </recommendedName>
</protein>
<dbReference type="Gene3D" id="2.30.30.100">
    <property type="match status" value="1"/>
</dbReference>
<feature type="region of interest" description="Disordered" evidence="9">
    <location>
        <begin position="1"/>
        <end position="26"/>
    </location>
</feature>
<evidence type="ECO:0000256" key="7">
    <source>
        <dbReference type="ARBA" id="ARBA00023242"/>
    </source>
</evidence>
<evidence type="ECO:0000256" key="1">
    <source>
        <dbReference type="ARBA" id="ARBA00004123"/>
    </source>
</evidence>
<sequence length="253" mass="30030">MPQWGAGNTRAIEARMRKKLDKDKKQKELEEKKLEEYWRDDDKKVQAKIQRKMEAENKRQQKLDRKKELKALYGEEEKSIKSNKESKSTNKKVTQSEILQKLIEEKKKQLQEEKKKKENLNVHEMELEDNINHIHRNEQNNYDEYIYGKKEINISFLNMSSINIESYLENEILVITNDSRIFTGKLKGFDQTTNIILGNCHERIYKESMEKISLGVYIIRGDTVTLIGEIDEDVDKNILHQKIKPQMLKPIVH</sequence>
<evidence type="ECO:0000313" key="12">
    <source>
        <dbReference type="Proteomes" id="UP000030673"/>
    </source>
</evidence>
<reference evidence="11 12" key="1">
    <citation type="submission" date="2013-02" db="EMBL/GenBank/DDBJ databases">
        <title>The Genome Sequence of Plasmodium falciparum NF54.</title>
        <authorList>
            <consortium name="The Broad Institute Genome Sequencing Platform"/>
            <consortium name="The Broad Institute Genome Sequencing Center for Infectious Disease"/>
            <person name="Neafsey D."/>
            <person name="Cheeseman I."/>
            <person name="Volkman S."/>
            <person name="Adams J."/>
            <person name="Walker B."/>
            <person name="Young S.K."/>
            <person name="Zeng Q."/>
            <person name="Gargeya S."/>
            <person name="Fitzgerald M."/>
            <person name="Haas B."/>
            <person name="Abouelleil A."/>
            <person name="Alvarado L."/>
            <person name="Arachchi H.M."/>
            <person name="Berlin A.M."/>
            <person name="Chapman S.B."/>
            <person name="Dewar J."/>
            <person name="Goldberg J."/>
            <person name="Griggs A."/>
            <person name="Gujja S."/>
            <person name="Hansen M."/>
            <person name="Howarth C."/>
            <person name="Imamovic A."/>
            <person name="Larimer J."/>
            <person name="McCowan C."/>
            <person name="Murphy C."/>
            <person name="Neiman D."/>
            <person name="Pearson M."/>
            <person name="Priest M."/>
            <person name="Roberts A."/>
            <person name="Saif S."/>
            <person name="Shea T."/>
            <person name="Sisk P."/>
            <person name="Sykes S."/>
            <person name="Wortman J."/>
            <person name="Nusbaum C."/>
            <person name="Birren B."/>
        </authorList>
    </citation>
    <scope>NUCLEOTIDE SEQUENCE [LARGE SCALE GENOMIC DNA]</scope>
    <source>
        <strain evidence="11 12">NF54</strain>
    </source>
</reference>
<feature type="domain" description="Sm" evidence="10">
    <location>
        <begin position="159"/>
        <end position="233"/>
    </location>
</feature>
<name>W7KG93_PLAFO</name>
<dbReference type="GO" id="GO:0046540">
    <property type="term" value="C:U4/U6 x U5 tri-snRNP complex"/>
    <property type="evidence" value="ECO:0007669"/>
    <property type="project" value="InterPro"/>
</dbReference>
<dbReference type="PANTHER" id="PTHR15588:SF9">
    <property type="entry name" value="U6 SNRNA-ASSOCIATED SM-LIKE PROTEIN LSM8"/>
    <property type="match status" value="1"/>
</dbReference>
<evidence type="ECO:0000256" key="8">
    <source>
        <dbReference type="ARBA" id="ARBA00023274"/>
    </source>
</evidence>
<comment type="subcellular location">
    <subcellularLocation>
        <location evidence="1">Nucleus</location>
    </subcellularLocation>
</comment>
<dbReference type="SMART" id="SM00651">
    <property type="entry name" value="Sm"/>
    <property type="match status" value="1"/>
</dbReference>
<dbReference type="AlphaFoldDB" id="W7KG93"/>
<dbReference type="GO" id="GO:0005688">
    <property type="term" value="C:U6 snRNP"/>
    <property type="evidence" value="ECO:0007669"/>
    <property type="project" value="InterPro"/>
</dbReference>
<proteinExistence type="inferred from homology"/>
<evidence type="ECO:0000256" key="5">
    <source>
        <dbReference type="ARBA" id="ARBA00022884"/>
    </source>
</evidence>
<evidence type="ECO:0000256" key="4">
    <source>
        <dbReference type="ARBA" id="ARBA00022728"/>
    </source>
</evidence>
<keyword evidence="12" id="KW-1185">Reference proteome</keyword>
<evidence type="ECO:0000256" key="6">
    <source>
        <dbReference type="ARBA" id="ARBA00023187"/>
    </source>
</evidence>
<dbReference type="GO" id="GO:0003729">
    <property type="term" value="F:mRNA binding"/>
    <property type="evidence" value="ECO:0007669"/>
    <property type="project" value="TreeGrafter"/>
</dbReference>
<keyword evidence="5" id="KW-0694">RNA-binding</keyword>
<evidence type="ECO:0000256" key="3">
    <source>
        <dbReference type="ARBA" id="ARBA00022664"/>
    </source>
</evidence>
<dbReference type="InterPro" id="IPR044642">
    <property type="entry name" value="PTHR15588"/>
</dbReference>
<accession>W7KG93</accession>
<evidence type="ECO:0000256" key="9">
    <source>
        <dbReference type="SAM" id="MobiDB-lite"/>
    </source>
</evidence>
<evidence type="ECO:0000256" key="2">
    <source>
        <dbReference type="ARBA" id="ARBA00006850"/>
    </source>
</evidence>
<keyword evidence="8" id="KW-0687">Ribonucleoprotein</keyword>
<keyword evidence="7" id="KW-0539">Nucleus</keyword>
<dbReference type="GO" id="GO:0071011">
    <property type="term" value="C:precatalytic spliceosome"/>
    <property type="evidence" value="ECO:0007669"/>
    <property type="project" value="TreeGrafter"/>
</dbReference>
<gene>
    <name evidence="11" type="ORF">PFNF54_02360</name>
</gene>
<dbReference type="GO" id="GO:0000398">
    <property type="term" value="P:mRNA splicing, via spliceosome"/>
    <property type="evidence" value="ECO:0007669"/>
    <property type="project" value="InterPro"/>
</dbReference>
<dbReference type="EMBL" id="KE123794">
    <property type="protein sequence ID" value="EWC88847.1"/>
    <property type="molecule type" value="Genomic_DNA"/>
</dbReference>
<dbReference type="PROSITE" id="PS52002">
    <property type="entry name" value="SM"/>
    <property type="match status" value="1"/>
</dbReference>
<feature type="compositionally biased region" description="Basic and acidic residues" evidence="9">
    <location>
        <begin position="12"/>
        <end position="26"/>
    </location>
</feature>